<protein>
    <recommendedName>
        <fullName evidence="2">AMIN-like domain-containing protein</fullName>
    </recommendedName>
</protein>
<evidence type="ECO:0000313" key="4">
    <source>
        <dbReference type="Proteomes" id="UP000276232"/>
    </source>
</evidence>
<evidence type="ECO:0000256" key="1">
    <source>
        <dbReference type="SAM" id="SignalP"/>
    </source>
</evidence>
<accession>A0A3N1HMP8</accession>
<sequence>MKIVRAALAAVLGAVLLAPAALPASAATCSTPWGSGAKSSVTDLGGRVTDVRAGRQACFDRLVVDIDGKLDSYSVQYVDQVRKTSYDVVPLRGGAKLQVTAFAPSYDAATGRETYSPANGRELVSTSGYRTFRQVAFVESWEGTTDLGLGVRAKLPFRAYVLDGPGTGSRLVVDVAHSW</sequence>
<dbReference type="InParanoid" id="A0A3N1HMP8"/>
<comment type="caution">
    <text evidence="3">The sequence shown here is derived from an EMBL/GenBank/DDBJ whole genome shotgun (WGS) entry which is preliminary data.</text>
</comment>
<dbReference type="EMBL" id="RJKN01000003">
    <property type="protein sequence ID" value="ROP43803.1"/>
    <property type="molecule type" value="Genomic_DNA"/>
</dbReference>
<name>A0A3N1HMP8_9ACTN</name>
<dbReference type="OrthoDB" id="3393679at2"/>
<organism evidence="3 4">
    <name type="scientific">Pseudokineococcus lusitanus</name>
    <dbReference type="NCBI Taxonomy" id="763993"/>
    <lineage>
        <taxon>Bacteria</taxon>
        <taxon>Bacillati</taxon>
        <taxon>Actinomycetota</taxon>
        <taxon>Actinomycetes</taxon>
        <taxon>Kineosporiales</taxon>
        <taxon>Kineosporiaceae</taxon>
        <taxon>Pseudokineococcus</taxon>
    </lineage>
</organism>
<gene>
    <name evidence="3" type="ORF">EDC03_1399</name>
</gene>
<proteinExistence type="predicted"/>
<dbReference type="Pfam" id="PF24837">
    <property type="entry name" value="AMIN-like"/>
    <property type="match status" value="1"/>
</dbReference>
<dbReference type="Proteomes" id="UP000276232">
    <property type="component" value="Unassembled WGS sequence"/>
</dbReference>
<feature type="signal peptide" evidence="1">
    <location>
        <begin position="1"/>
        <end position="26"/>
    </location>
</feature>
<keyword evidence="1" id="KW-0732">Signal</keyword>
<reference evidence="3 4" key="1">
    <citation type="journal article" date="2015" name="Stand. Genomic Sci.">
        <title>Genomic Encyclopedia of Bacterial and Archaeal Type Strains, Phase III: the genomes of soil and plant-associated and newly described type strains.</title>
        <authorList>
            <person name="Whitman W.B."/>
            <person name="Woyke T."/>
            <person name="Klenk H.P."/>
            <person name="Zhou Y."/>
            <person name="Lilburn T.G."/>
            <person name="Beck B.J."/>
            <person name="De Vos P."/>
            <person name="Vandamme P."/>
            <person name="Eisen J.A."/>
            <person name="Garrity G."/>
            <person name="Hugenholtz P."/>
            <person name="Kyrpides N.C."/>
        </authorList>
    </citation>
    <scope>NUCLEOTIDE SEQUENCE [LARGE SCALE GENOMIC DNA]</scope>
    <source>
        <strain evidence="3 4">CECT 7306</strain>
    </source>
</reference>
<dbReference type="RefSeq" id="WP_123379491.1">
    <property type="nucleotide sequence ID" value="NZ_RJKN01000003.1"/>
</dbReference>
<keyword evidence="4" id="KW-1185">Reference proteome</keyword>
<feature type="domain" description="AMIN-like" evidence="2">
    <location>
        <begin position="47"/>
        <end position="177"/>
    </location>
</feature>
<dbReference type="InterPro" id="IPR056303">
    <property type="entry name" value="AMIN-like"/>
</dbReference>
<evidence type="ECO:0000313" key="3">
    <source>
        <dbReference type="EMBL" id="ROP43803.1"/>
    </source>
</evidence>
<dbReference type="AlphaFoldDB" id="A0A3N1HMP8"/>
<feature type="chain" id="PRO_5018253608" description="AMIN-like domain-containing protein" evidence="1">
    <location>
        <begin position="27"/>
        <end position="179"/>
    </location>
</feature>
<evidence type="ECO:0000259" key="2">
    <source>
        <dbReference type="Pfam" id="PF24837"/>
    </source>
</evidence>